<dbReference type="AlphaFoldDB" id="A0AAU9L771"/>
<organism evidence="2 5">
    <name type="scientific">Peronospora belbahrii</name>
    <dbReference type="NCBI Taxonomy" id="622444"/>
    <lineage>
        <taxon>Eukaryota</taxon>
        <taxon>Sar</taxon>
        <taxon>Stramenopiles</taxon>
        <taxon>Oomycota</taxon>
        <taxon>Peronosporomycetes</taxon>
        <taxon>Peronosporales</taxon>
        <taxon>Peronosporaceae</taxon>
        <taxon>Peronospora</taxon>
    </lineage>
</organism>
<dbReference type="Proteomes" id="UP001158986">
    <property type="component" value="Unassembled WGS sequence"/>
</dbReference>
<protein>
    <recommendedName>
        <fullName evidence="6">Secreted protein</fullName>
    </recommendedName>
</protein>
<evidence type="ECO:0000313" key="5">
    <source>
        <dbReference type="Proteomes" id="UP001160483"/>
    </source>
</evidence>
<dbReference type="EMBL" id="CAKLCB010000309">
    <property type="protein sequence ID" value="CAH0519687.1"/>
    <property type="molecule type" value="Genomic_DNA"/>
</dbReference>
<evidence type="ECO:0000313" key="3">
    <source>
        <dbReference type="EMBL" id="CAH0519687.1"/>
    </source>
</evidence>
<keyword evidence="4" id="KW-1185">Reference proteome</keyword>
<evidence type="ECO:0000313" key="4">
    <source>
        <dbReference type="Proteomes" id="UP001158986"/>
    </source>
</evidence>
<sequence length="293" mass="31541">MVSSIVKSATFAVSMLVSTAEAHNKMTLPLPTWPNGFYSQNSPSGTIDPTDVLPVQEGMSYGTDPLSNTKAFWSAFNASSFKTLRGFLHKTQTLVSGASKECGFSVVDGTPRDLPDMVQWDFFTSSHGGPLAVYCDDTLVAESWNAAYEYPKTPANVPYEKAKCKGASVLSSYWLALHSRPWQVYTNCAPLTGASPSAKSRTIKSASNSSSTSGTTSAQQAETPAVTPIVVSFTDDLVSQTTVSSQDGDNNKEEDAYSSKETSVDKQPEPTEAVIPTDSVKAKCSVRRRSRRD</sequence>
<name>A0AAU9L771_9STRA</name>
<reference evidence="2 4" key="1">
    <citation type="submission" date="2021-11" db="EMBL/GenBank/DDBJ databases">
        <authorList>
            <person name="Islam A."/>
            <person name="Islam S."/>
            <person name="Flora M.S."/>
            <person name="Rahman M."/>
            <person name="Ziaur R.M."/>
            <person name="Epstein J.H."/>
            <person name="Hassan M."/>
            <person name="Klassen M."/>
            <person name="Woodard K."/>
            <person name="Webb A."/>
            <person name="Webby R.J."/>
            <person name="El Zowalaty M.E."/>
        </authorList>
    </citation>
    <scope>NUCLEOTIDE SEQUENCE</scope>
    <source>
        <strain evidence="3">Pbs1</strain>
        <strain evidence="2">Pbs3</strain>
    </source>
</reference>
<dbReference type="EMBL" id="CAKKTJ010000165">
    <property type="protein sequence ID" value="CAH0476938.1"/>
    <property type="molecule type" value="Genomic_DNA"/>
</dbReference>
<proteinExistence type="predicted"/>
<feature type="region of interest" description="Disordered" evidence="1">
    <location>
        <begin position="240"/>
        <end position="293"/>
    </location>
</feature>
<comment type="caution">
    <text evidence="2">The sequence shown here is derived from an EMBL/GenBank/DDBJ whole genome shotgun (WGS) entry which is preliminary data.</text>
</comment>
<feature type="region of interest" description="Disordered" evidence="1">
    <location>
        <begin position="194"/>
        <end position="223"/>
    </location>
</feature>
<feature type="compositionally biased region" description="Basic residues" evidence="1">
    <location>
        <begin position="284"/>
        <end position="293"/>
    </location>
</feature>
<feature type="compositionally biased region" description="Basic and acidic residues" evidence="1">
    <location>
        <begin position="249"/>
        <end position="269"/>
    </location>
</feature>
<feature type="compositionally biased region" description="Low complexity" evidence="1">
    <location>
        <begin position="203"/>
        <end position="217"/>
    </location>
</feature>
<gene>
    <name evidence="3" type="ORF">PBS001_LOCUS6206</name>
    <name evidence="2" type="ORF">PBS003_LOCUS3701</name>
</gene>
<accession>A0AAU9L771</accession>
<evidence type="ECO:0000313" key="2">
    <source>
        <dbReference type="EMBL" id="CAH0476938.1"/>
    </source>
</evidence>
<dbReference type="Proteomes" id="UP001160483">
    <property type="component" value="Unassembled WGS sequence"/>
</dbReference>
<evidence type="ECO:0008006" key="6">
    <source>
        <dbReference type="Google" id="ProtNLM"/>
    </source>
</evidence>
<evidence type="ECO:0000256" key="1">
    <source>
        <dbReference type="SAM" id="MobiDB-lite"/>
    </source>
</evidence>